<dbReference type="EMBL" id="RKHL01000001">
    <property type="protein sequence ID" value="ROR81670.1"/>
    <property type="molecule type" value="Genomic_DNA"/>
</dbReference>
<dbReference type="Pfam" id="PF01032">
    <property type="entry name" value="FecCD"/>
    <property type="match status" value="1"/>
</dbReference>
<keyword evidence="5 8" id="KW-0812">Transmembrane</keyword>
<feature type="transmembrane region" description="Helical" evidence="8">
    <location>
        <begin position="137"/>
        <end position="155"/>
    </location>
</feature>
<dbReference type="GO" id="GO:0022857">
    <property type="term" value="F:transmembrane transporter activity"/>
    <property type="evidence" value="ECO:0007669"/>
    <property type="project" value="InterPro"/>
</dbReference>
<sequence length="350" mass="35616">MTGVETGPRTVVWRRRSLSLRVRVRTIVVCGVFCAILCALALLALCLGDLPLSVDEVASTFLGQPGGLVQTVVLEWRLPRVLAALLFGGALGLSGAIFQSLTRNPLASPDIIGLTAGSYAGGLIVIIVIGAGAGSAAVAGGAIGGGLIATALVYLLSYRRGVQGFRLIVVGIGISAMLEALSSYLVLRAKLEVAMLATVWGAGSLNSVGWAQLLPAAVVIIAVIIALGPLGGSLRQLELGDDAAKALGSRVERSRLGLVACAVALTAVVTGAAGPIAFVALAAPQIAQRITRTAGIALVPSALLGALMLLASDIVAQHLLPTSLPVGVVTVIVGGGYLVWLLVHEIRRRS</sequence>
<feature type="transmembrane region" description="Helical" evidence="8">
    <location>
        <begin position="324"/>
        <end position="343"/>
    </location>
</feature>
<dbReference type="Gene3D" id="1.10.3470.10">
    <property type="entry name" value="ABC transporter involved in vitamin B12 uptake, BtuC"/>
    <property type="match status" value="1"/>
</dbReference>
<feature type="transmembrane region" description="Helical" evidence="8">
    <location>
        <begin position="167"/>
        <end position="187"/>
    </location>
</feature>
<feature type="transmembrane region" description="Helical" evidence="8">
    <location>
        <begin position="111"/>
        <end position="131"/>
    </location>
</feature>
<dbReference type="InterPro" id="IPR037294">
    <property type="entry name" value="ABC_BtuC-like"/>
</dbReference>
<evidence type="ECO:0000256" key="1">
    <source>
        <dbReference type="ARBA" id="ARBA00004651"/>
    </source>
</evidence>
<evidence type="ECO:0000256" key="5">
    <source>
        <dbReference type="ARBA" id="ARBA00022692"/>
    </source>
</evidence>
<dbReference type="CDD" id="cd06550">
    <property type="entry name" value="TM_ABC_iron-siderophores_like"/>
    <property type="match status" value="1"/>
</dbReference>
<reference evidence="9 10" key="1">
    <citation type="submission" date="2018-11" db="EMBL/GenBank/DDBJ databases">
        <title>Sequencing the genomes of 1000 actinobacteria strains.</title>
        <authorList>
            <person name="Klenk H.-P."/>
        </authorList>
    </citation>
    <scope>NUCLEOTIDE SEQUENCE [LARGE SCALE GENOMIC DNA]</scope>
    <source>
        <strain evidence="9 10">DSM 14012</strain>
    </source>
</reference>
<dbReference type="GO" id="GO:0005886">
    <property type="term" value="C:plasma membrane"/>
    <property type="evidence" value="ECO:0007669"/>
    <property type="project" value="UniProtKB-SubCell"/>
</dbReference>
<protein>
    <submittedName>
        <fullName evidence="9">Iron complex transport system permease protein</fullName>
    </submittedName>
</protein>
<dbReference type="PANTHER" id="PTHR30472:SF24">
    <property type="entry name" value="FERRIC ENTEROBACTIN TRANSPORT SYSTEM PERMEASE PROTEIN FEPG"/>
    <property type="match status" value="1"/>
</dbReference>
<feature type="transmembrane region" description="Helical" evidence="8">
    <location>
        <begin position="257"/>
        <end position="282"/>
    </location>
</feature>
<feature type="transmembrane region" description="Helical" evidence="8">
    <location>
        <begin position="218"/>
        <end position="237"/>
    </location>
</feature>
<accession>A0A3N2C2J9</accession>
<dbReference type="InterPro" id="IPR000522">
    <property type="entry name" value="ABC_transptr_permease_BtuC"/>
</dbReference>
<feature type="transmembrane region" description="Helical" evidence="8">
    <location>
        <begin position="193"/>
        <end position="211"/>
    </location>
</feature>
<evidence type="ECO:0000256" key="3">
    <source>
        <dbReference type="ARBA" id="ARBA00022448"/>
    </source>
</evidence>
<name>A0A3N2C2J9_9MICO</name>
<dbReference type="Proteomes" id="UP000266915">
    <property type="component" value="Unassembled WGS sequence"/>
</dbReference>
<evidence type="ECO:0000256" key="8">
    <source>
        <dbReference type="SAM" id="Phobius"/>
    </source>
</evidence>
<keyword evidence="3" id="KW-0813">Transport</keyword>
<comment type="similarity">
    <text evidence="2">Belongs to the binding-protein-dependent transport system permease family. FecCD subfamily.</text>
</comment>
<evidence type="ECO:0000256" key="2">
    <source>
        <dbReference type="ARBA" id="ARBA00007935"/>
    </source>
</evidence>
<feature type="transmembrane region" description="Helical" evidence="8">
    <location>
        <begin position="24"/>
        <end position="45"/>
    </location>
</feature>
<dbReference type="RefSeq" id="WP_085510749.1">
    <property type="nucleotide sequence ID" value="NZ_FXAP01000001.1"/>
</dbReference>
<evidence type="ECO:0000313" key="9">
    <source>
        <dbReference type="EMBL" id="ROR81670.1"/>
    </source>
</evidence>
<keyword evidence="7 8" id="KW-0472">Membrane</keyword>
<keyword evidence="10" id="KW-1185">Reference proteome</keyword>
<feature type="transmembrane region" description="Helical" evidence="8">
    <location>
        <begin position="81"/>
        <end position="99"/>
    </location>
</feature>
<dbReference type="GO" id="GO:0033214">
    <property type="term" value="P:siderophore-iron import into cell"/>
    <property type="evidence" value="ECO:0007669"/>
    <property type="project" value="TreeGrafter"/>
</dbReference>
<dbReference type="SUPFAM" id="SSF81345">
    <property type="entry name" value="ABC transporter involved in vitamin B12 uptake, BtuC"/>
    <property type="match status" value="1"/>
</dbReference>
<proteinExistence type="inferred from homology"/>
<evidence type="ECO:0000256" key="4">
    <source>
        <dbReference type="ARBA" id="ARBA00022475"/>
    </source>
</evidence>
<organism evidence="9 10">
    <name type="scientific">Plantibacter flavus</name>
    <dbReference type="NCBI Taxonomy" id="150123"/>
    <lineage>
        <taxon>Bacteria</taxon>
        <taxon>Bacillati</taxon>
        <taxon>Actinomycetota</taxon>
        <taxon>Actinomycetes</taxon>
        <taxon>Micrococcales</taxon>
        <taxon>Microbacteriaceae</taxon>
        <taxon>Plantibacter</taxon>
    </lineage>
</organism>
<evidence type="ECO:0000256" key="6">
    <source>
        <dbReference type="ARBA" id="ARBA00022989"/>
    </source>
</evidence>
<keyword evidence="4" id="KW-1003">Cell membrane</keyword>
<keyword evidence="6 8" id="KW-1133">Transmembrane helix</keyword>
<comment type="caution">
    <text evidence="9">The sequence shown here is derived from an EMBL/GenBank/DDBJ whole genome shotgun (WGS) entry which is preliminary data.</text>
</comment>
<comment type="subcellular location">
    <subcellularLocation>
        <location evidence="1">Cell membrane</location>
        <topology evidence="1">Multi-pass membrane protein</topology>
    </subcellularLocation>
</comment>
<dbReference type="PANTHER" id="PTHR30472">
    <property type="entry name" value="FERRIC ENTEROBACTIN TRANSPORT SYSTEM PERMEASE PROTEIN"/>
    <property type="match status" value="1"/>
</dbReference>
<evidence type="ECO:0000256" key="7">
    <source>
        <dbReference type="ARBA" id="ARBA00023136"/>
    </source>
</evidence>
<dbReference type="AlphaFoldDB" id="A0A3N2C2J9"/>
<feature type="transmembrane region" description="Helical" evidence="8">
    <location>
        <begin position="294"/>
        <end position="312"/>
    </location>
</feature>
<evidence type="ECO:0000313" key="10">
    <source>
        <dbReference type="Proteomes" id="UP000266915"/>
    </source>
</evidence>
<gene>
    <name evidence="9" type="ORF">EDD42_1741</name>
</gene>